<dbReference type="CDD" id="cd14792">
    <property type="entry name" value="GH27"/>
    <property type="match status" value="1"/>
</dbReference>
<evidence type="ECO:0000256" key="2">
    <source>
        <dbReference type="ARBA" id="ARBA00004371"/>
    </source>
</evidence>
<dbReference type="Gene3D" id="3.20.20.70">
    <property type="entry name" value="Aldolase class I"/>
    <property type="match status" value="1"/>
</dbReference>
<dbReference type="SMR" id="A0A482WZ70"/>
<evidence type="ECO:0000256" key="1">
    <source>
        <dbReference type="ARBA" id="ARBA00001255"/>
    </source>
</evidence>
<feature type="domain" description="Alpha galactosidase C-terminal" evidence="16">
    <location>
        <begin position="358"/>
        <end position="443"/>
    </location>
</feature>
<dbReference type="InterPro" id="IPR017853">
    <property type="entry name" value="GH"/>
</dbReference>
<keyword evidence="10" id="KW-0325">Glycoprotein</keyword>
<dbReference type="OrthoDB" id="5795902at2759"/>
<dbReference type="GO" id="GO:0016020">
    <property type="term" value="C:membrane"/>
    <property type="evidence" value="ECO:0007669"/>
    <property type="project" value="GOC"/>
</dbReference>
<dbReference type="EC" id="3.2.1.-" evidence="13"/>
<dbReference type="Gene3D" id="2.60.40.1180">
    <property type="entry name" value="Golgi alpha-mannosidase II"/>
    <property type="match status" value="1"/>
</dbReference>
<dbReference type="InterPro" id="IPR013785">
    <property type="entry name" value="Aldolase_TIM"/>
</dbReference>
<reference evidence="17 18" key="1">
    <citation type="journal article" date="2017" name="Gigascience">
        <title>Genome sequence of the small brown planthopper, Laodelphax striatellus.</title>
        <authorList>
            <person name="Zhu J."/>
            <person name="Jiang F."/>
            <person name="Wang X."/>
            <person name="Yang P."/>
            <person name="Bao Y."/>
            <person name="Zhao W."/>
            <person name="Wang W."/>
            <person name="Lu H."/>
            <person name="Wang Q."/>
            <person name="Cui N."/>
            <person name="Li J."/>
            <person name="Chen X."/>
            <person name="Luo L."/>
            <person name="Yu J."/>
            <person name="Kang L."/>
            <person name="Cui F."/>
        </authorList>
    </citation>
    <scope>NUCLEOTIDE SEQUENCE [LARGE SCALE GENOMIC DNA]</scope>
    <source>
        <strain evidence="17">Lst14</strain>
    </source>
</reference>
<dbReference type="Pfam" id="PF16499">
    <property type="entry name" value="Melibiase_2"/>
    <property type="match status" value="1"/>
</dbReference>
<evidence type="ECO:0000256" key="6">
    <source>
        <dbReference type="ARBA" id="ARBA00022729"/>
    </source>
</evidence>
<name>A0A482WZ70_LAOST</name>
<keyword evidence="8" id="KW-0443">Lipid metabolism</keyword>
<feature type="signal peptide" evidence="15">
    <location>
        <begin position="1"/>
        <end position="24"/>
    </location>
</feature>
<dbReference type="GO" id="GO:0016139">
    <property type="term" value="P:glycoside catabolic process"/>
    <property type="evidence" value="ECO:0007669"/>
    <property type="project" value="TreeGrafter"/>
</dbReference>
<dbReference type="GO" id="GO:0019377">
    <property type="term" value="P:glycolipid catabolic process"/>
    <property type="evidence" value="ECO:0007669"/>
    <property type="project" value="UniProtKB-ARBA"/>
</dbReference>
<dbReference type="PRINTS" id="PR00740">
    <property type="entry name" value="GLHYDRLASE27"/>
</dbReference>
<comment type="subcellular location">
    <subcellularLocation>
        <location evidence="2">Lysosome</location>
    </subcellularLocation>
</comment>
<dbReference type="STRING" id="195883.A0A482WZ70"/>
<feature type="region of interest" description="Disordered" evidence="14">
    <location>
        <begin position="451"/>
        <end position="471"/>
    </location>
</feature>
<dbReference type="AlphaFoldDB" id="A0A482WZ70"/>
<dbReference type="GO" id="GO:0009311">
    <property type="term" value="P:oligosaccharide metabolic process"/>
    <property type="evidence" value="ECO:0007669"/>
    <property type="project" value="TreeGrafter"/>
</dbReference>
<keyword evidence="18" id="KW-1185">Reference proteome</keyword>
<dbReference type="InterPro" id="IPR000111">
    <property type="entry name" value="Glyco_hydro_27/36_CS"/>
</dbReference>
<evidence type="ECO:0000256" key="15">
    <source>
        <dbReference type="SAM" id="SignalP"/>
    </source>
</evidence>
<dbReference type="GO" id="GO:0004557">
    <property type="term" value="F:alpha-galactosidase activity"/>
    <property type="evidence" value="ECO:0007669"/>
    <property type="project" value="UniProtKB-EC"/>
</dbReference>
<evidence type="ECO:0000256" key="8">
    <source>
        <dbReference type="ARBA" id="ARBA00023098"/>
    </source>
</evidence>
<dbReference type="InParanoid" id="A0A482WZ70"/>
<evidence type="ECO:0000256" key="5">
    <source>
        <dbReference type="ARBA" id="ARBA00012755"/>
    </source>
</evidence>
<comment type="caution">
    <text evidence="17">The sequence shown here is derived from an EMBL/GenBank/DDBJ whole genome shotgun (WGS) entry which is preliminary data.</text>
</comment>
<dbReference type="SUPFAM" id="SSF51011">
    <property type="entry name" value="Glycosyl hydrolase domain"/>
    <property type="match status" value="1"/>
</dbReference>
<organism evidence="17 18">
    <name type="scientific">Laodelphax striatellus</name>
    <name type="common">Small brown planthopper</name>
    <name type="synonym">Delphax striatella</name>
    <dbReference type="NCBI Taxonomy" id="195883"/>
    <lineage>
        <taxon>Eukaryota</taxon>
        <taxon>Metazoa</taxon>
        <taxon>Ecdysozoa</taxon>
        <taxon>Arthropoda</taxon>
        <taxon>Hexapoda</taxon>
        <taxon>Insecta</taxon>
        <taxon>Pterygota</taxon>
        <taxon>Neoptera</taxon>
        <taxon>Paraneoptera</taxon>
        <taxon>Hemiptera</taxon>
        <taxon>Auchenorrhyncha</taxon>
        <taxon>Fulgoroidea</taxon>
        <taxon>Delphacidae</taxon>
        <taxon>Criomorphinae</taxon>
        <taxon>Laodelphax</taxon>
    </lineage>
</organism>
<sequence>MSLKVFRVLIFLILLVSSIKRGTCLNNGLALTPPMGWLSWQRYRCNVDCTTYPDECISEKLYRKMGELMVSEGYHAKGYQYIIIDDCWLAKERDKDGKMQADPDRFPNGIKSLADFLHKKGLKLGIYGNYGTETCAGYPGMMGHVQQDAKSFSEWEVDYVKIDGCNSDPACMDRGYTEFGRYLNYSGRPIVYSCSWPAYQEEEGIAPNYTAIMNTCNLWRNYQDVQDSFQSVKSIIKYYGEQQDIYAKFAGPGHWNDPDMLVIGNFGLSLEQSKLQMAMWAILAAPLMMSVDLGNVKKEFKEILQNEAIIAVNQDPLGIQGRRIYKSCQPAFLPSIEAGFLWNQLSANGIMRCQGTENTVEVWAKPIAPVDGNYYSYALAFVSFRTDGVPYAFSATLEDLGLYSPKGYIIQDLYEPNDIGFPVVGVETAINIKVNPTGVVFLRAKLQNAKCSKKNPKSEHPKNQTSTGNQTTVHKFQFSPDIFV</sequence>
<comment type="catalytic activity">
    <reaction evidence="1">
        <text>Hydrolysis of terminal, non-reducing alpha-D-galactose residues in alpha-D-galactosides, including galactose oligosaccharides, galactomannans and galactolipids.</text>
        <dbReference type="EC" id="3.2.1.22"/>
    </reaction>
</comment>
<dbReference type="InterPro" id="IPR002241">
    <property type="entry name" value="Glyco_hydro_27"/>
</dbReference>
<keyword evidence="6 15" id="KW-0732">Signal</keyword>
<gene>
    <name evidence="17" type="ORF">LSTR_LSTR000527</name>
</gene>
<evidence type="ECO:0000256" key="3">
    <source>
        <dbReference type="ARBA" id="ARBA00009743"/>
    </source>
</evidence>
<evidence type="ECO:0000256" key="14">
    <source>
        <dbReference type="SAM" id="MobiDB-lite"/>
    </source>
</evidence>
<keyword evidence="9 13" id="KW-1015">Disulfide bond</keyword>
<dbReference type="PANTHER" id="PTHR11452">
    <property type="entry name" value="ALPHA-GALACTOSIDASE/ALPHA-N-ACETYLGALACTOSAMINIDASE"/>
    <property type="match status" value="1"/>
</dbReference>
<evidence type="ECO:0000259" key="16">
    <source>
        <dbReference type="Pfam" id="PF17801"/>
    </source>
</evidence>
<comment type="similarity">
    <text evidence="3 13">Belongs to the glycosyl hydrolase 27 family.</text>
</comment>
<dbReference type="Pfam" id="PF17801">
    <property type="entry name" value="Melibiase_C"/>
    <property type="match status" value="1"/>
</dbReference>
<dbReference type="EMBL" id="QKKF02021603">
    <property type="protein sequence ID" value="RZF38824.1"/>
    <property type="molecule type" value="Genomic_DNA"/>
</dbReference>
<evidence type="ECO:0000256" key="11">
    <source>
        <dbReference type="ARBA" id="ARBA00023228"/>
    </source>
</evidence>
<evidence type="ECO:0000256" key="12">
    <source>
        <dbReference type="ARBA" id="ARBA00023295"/>
    </source>
</evidence>
<protein>
    <recommendedName>
        <fullName evidence="5 13">Alpha-galactosidase</fullName>
        <ecNumber evidence="13">3.2.1.-</ecNumber>
    </recommendedName>
</protein>
<dbReference type="InterPro" id="IPR013780">
    <property type="entry name" value="Glyco_hydro_b"/>
</dbReference>
<proteinExistence type="inferred from homology"/>
<evidence type="ECO:0000256" key="4">
    <source>
        <dbReference type="ARBA" id="ARBA00011738"/>
    </source>
</evidence>
<evidence type="ECO:0000256" key="10">
    <source>
        <dbReference type="ARBA" id="ARBA00023180"/>
    </source>
</evidence>
<keyword evidence="7 13" id="KW-0378">Hydrolase</keyword>
<evidence type="ECO:0000256" key="7">
    <source>
        <dbReference type="ARBA" id="ARBA00022801"/>
    </source>
</evidence>
<dbReference type="PANTHER" id="PTHR11452:SF86">
    <property type="entry name" value="ALPHA-GALACTOSIDASE"/>
    <property type="match status" value="1"/>
</dbReference>
<dbReference type="PROSITE" id="PS00512">
    <property type="entry name" value="ALPHA_GALACTOSIDASE"/>
    <property type="match status" value="1"/>
</dbReference>
<comment type="subunit">
    <text evidence="4 13">Homodimer.</text>
</comment>
<keyword evidence="12 13" id="KW-0326">Glycosidase</keyword>
<dbReference type="SUPFAM" id="SSF51445">
    <property type="entry name" value="(Trans)glycosidases"/>
    <property type="match status" value="1"/>
</dbReference>
<dbReference type="InterPro" id="IPR041233">
    <property type="entry name" value="Melibiase_C"/>
</dbReference>
<dbReference type="Proteomes" id="UP000291343">
    <property type="component" value="Unassembled WGS sequence"/>
</dbReference>
<evidence type="ECO:0000256" key="13">
    <source>
        <dbReference type="RuleBase" id="RU361168"/>
    </source>
</evidence>
<dbReference type="GO" id="GO:0005764">
    <property type="term" value="C:lysosome"/>
    <property type="evidence" value="ECO:0007669"/>
    <property type="project" value="UniProtKB-SubCell"/>
</dbReference>
<keyword evidence="11" id="KW-0458">Lysosome</keyword>
<accession>A0A482WZ70</accession>
<evidence type="ECO:0000313" key="18">
    <source>
        <dbReference type="Proteomes" id="UP000291343"/>
    </source>
</evidence>
<evidence type="ECO:0000256" key="9">
    <source>
        <dbReference type="ARBA" id="ARBA00023157"/>
    </source>
</evidence>
<evidence type="ECO:0000313" key="17">
    <source>
        <dbReference type="EMBL" id="RZF38824.1"/>
    </source>
</evidence>
<feature type="chain" id="PRO_5019773701" description="Alpha-galactosidase" evidence="15">
    <location>
        <begin position="25"/>
        <end position="484"/>
    </location>
</feature>
<dbReference type="FunFam" id="3.20.20.70:FF:000070">
    <property type="entry name" value="Alpha-galactosidase"/>
    <property type="match status" value="1"/>
</dbReference>